<evidence type="ECO:0000259" key="2">
    <source>
        <dbReference type="Pfam" id="PF26530"/>
    </source>
</evidence>
<keyword evidence="1" id="KW-0732">Signal</keyword>
<feature type="chain" id="PRO_5009309204" evidence="1">
    <location>
        <begin position="18"/>
        <end position="239"/>
    </location>
</feature>
<keyword evidence="3" id="KW-1185">Reference proteome</keyword>
<feature type="domain" description="NTF2-like" evidence="2">
    <location>
        <begin position="163"/>
        <end position="238"/>
    </location>
</feature>
<evidence type="ECO:0000313" key="3">
    <source>
        <dbReference type="Proteomes" id="UP000095282"/>
    </source>
</evidence>
<dbReference type="STRING" id="1561998.A0A1I7UPL3"/>
<dbReference type="PANTHER" id="PTHR33940">
    <property type="entry name" value="PROTEIN CBG13625"/>
    <property type="match status" value="1"/>
</dbReference>
<accession>A0A1I7UPL3</accession>
<feature type="signal peptide" evidence="1">
    <location>
        <begin position="1"/>
        <end position="17"/>
    </location>
</feature>
<dbReference type="AlphaFoldDB" id="A0A1I7UPL3"/>
<dbReference type="InterPro" id="IPR058721">
    <property type="entry name" value="NTF2_3"/>
</dbReference>
<dbReference type="WBParaSite" id="Csp11.Scaffold630.g18071.t1">
    <property type="protein sequence ID" value="Csp11.Scaffold630.g18071.t1"/>
    <property type="gene ID" value="Csp11.Scaffold630.g18071"/>
</dbReference>
<proteinExistence type="predicted"/>
<organism evidence="3 4">
    <name type="scientific">Caenorhabditis tropicalis</name>
    <dbReference type="NCBI Taxonomy" id="1561998"/>
    <lineage>
        <taxon>Eukaryota</taxon>
        <taxon>Metazoa</taxon>
        <taxon>Ecdysozoa</taxon>
        <taxon>Nematoda</taxon>
        <taxon>Chromadorea</taxon>
        <taxon>Rhabditida</taxon>
        <taxon>Rhabditina</taxon>
        <taxon>Rhabditomorpha</taxon>
        <taxon>Rhabditoidea</taxon>
        <taxon>Rhabditidae</taxon>
        <taxon>Peloderinae</taxon>
        <taxon>Caenorhabditis</taxon>
    </lineage>
</organism>
<protein>
    <submittedName>
        <fullName evidence="4">Secreted protein</fullName>
    </submittedName>
</protein>
<dbReference type="Proteomes" id="UP000095282">
    <property type="component" value="Unplaced"/>
</dbReference>
<feature type="domain" description="NTF2-like" evidence="2">
    <location>
        <begin position="38"/>
        <end position="147"/>
    </location>
</feature>
<sequence>MWLTTLWILFSFLGASAANDGILQRGIISNSSSNSHEPIVKMFIKNMTDSIATRQPNSISALFDEGFFFYVCKRSFNKTQFVKMLSEVPKKTPVTITLKSIGDYPIVNYVKFFATVTGVAPVPLEVRFIISPFENQHTLSEASLPWCRLRPYDDFVREESPEVIYQKFMKRMIKTINSKDKVLISGLFEPDFTFSGCEEDYDKKEYISVLEELSPSVTNFSLVTYVDKGPLIQYFASIE</sequence>
<evidence type="ECO:0000313" key="4">
    <source>
        <dbReference type="WBParaSite" id="Csp11.Scaffold630.g18071.t1"/>
    </source>
</evidence>
<name>A0A1I7UPL3_9PELO</name>
<dbReference type="PANTHER" id="PTHR33940:SF1">
    <property type="entry name" value="APOLIPOPHORIN-RELATED"/>
    <property type="match status" value="1"/>
</dbReference>
<reference evidence="4" key="1">
    <citation type="submission" date="2016-11" db="UniProtKB">
        <authorList>
            <consortium name="WormBaseParasite"/>
        </authorList>
    </citation>
    <scope>IDENTIFICATION</scope>
</reference>
<dbReference type="eggNOG" id="KOG4297">
    <property type="taxonomic scope" value="Eukaryota"/>
</dbReference>
<evidence type="ECO:0000256" key="1">
    <source>
        <dbReference type="SAM" id="SignalP"/>
    </source>
</evidence>
<dbReference type="Pfam" id="PF26530">
    <property type="entry name" value="NTF2_3"/>
    <property type="match status" value="2"/>
</dbReference>